<sequence>MSILQFLTTVHFGFGASQRLPALLEQVGSKKPLIVSDHGVAKAGVLDQALSALNSASDHPRFLDTPANPTEAAARAGADFYVRQGCDAVIGVGGGAALDLAKAIAILATTDAPLWEFCNRHSASRPIKNPAPLLLMPTTSGSGSEVGRSAVIVFDNGIKAGVGASGLVSAAICDPDLTLRLPASVTAVTAMDALSHCIETYSSPVANPPCDAIALDGLKRGLAHVENAVANGATDKAARWHMMMTSLQGAVCFQKGMGAVHALSHPIGALGHHHGTLNAIFMPSVLRYNRQALGDKYQALTAALPDGATGDLADHLDNLNDRLGIPRRLSQLGLTVEQLDAIPEKALLDNAHKTNPRQIDASGYRELIATVF</sequence>
<evidence type="ECO:0000256" key="4">
    <source>
        <dbReference type="ARBA" id="ARBA00023027"/>
    </source>
</evidence>
<dbReference type="EMBL" id="VTWH01000006">
    <property type="protein sequence ID" value="KAA0968286.1"/>
    <property type="molecule type" value="Genomic_DNA"/>
</dbReference>
<dbReference type="Pfam" id="PF00465">
    <property type="entry name" value="Fe-ADH"/>
    <property type="match status" value="1"/>
</dbReference>
<feature type="domain" description="Fe-containing alcohol dehydrogenase-like C-terminal" evidence="7">
    <location>
        <begin position="186"/>
        <end position="368"/>
    </location>
</feature>
<proteinExistence type="inferred from homology"/>
<evidence type="ECO:0000259" key="6">
    <source>
        <dbReference type="Pfam" id="PF00465"/>
    </source>
</evidence>
<dbReference type="InterPro" id="IPR018211">
    <property type="entry name" value="ADH_Fe_CS"/>
</dbReference>
<accession>A0A5B0DP96</accession>
<comment type="similarity">
    <text evidence="2">Belongs to the iron-containing alcohol dehydrogenase family.</text>
</comment>
<evidence type="ECO:0000313" key="8">
    <source>
        <dbReference type="EMBL" id="KAA0968286.1"/>
    </source>
</evidence>
<dbReference type="SUPFAM" id="SSF56796">
    <property type="entry name" value="Dehydroquinate synthase-like"/>
    <property type="match status" value="1"/>
</dbReference>
<dbReference type="CDD" id="cd14861">
    <property type="entry name" value="Fe-ADH-like"/>
    <property type="match status" value="1"/>
</dbReference>
<dbReference type="InterPro" id="IPR039697">
    <property type="entry name" value="Alcohol_dehydrogenase_Fe"/>
</dbReference>
<protein>
    <submittedName>
        <fullName evidence="8">Iron-containing alcohol dehydrogenase</fullName>
    </submittedName>
</protein>
<evidence type="ECO:0000256" key="2">
    <source>
        <dbReference type="ARBA" id="ARBA00007358"/>
    </source>
</evidence>
<evidence type="ECO:0000259" key="7">
    <source>
        <dbReference type="Pfam" id="PF25137"/>
    </source>
</evidence>
<dbReference type="PANTHER" id="PTHR11496:SF102">
    <property type="entry name" value="ALCOHOL DEHYDROGENASE 4"/>
    <property type="match status" value="1"/>
</dbReference>
<reference evidence="8 9" key="1">
    <citation type="submission" date="2019-08" db="EMBL/GenBank/DDBJ databases">
        <title>Aureimonas fodiniaquatilis sp. nov., isolated from a coal mine wastewater.</title>
        <authorList>
            <person name="Kim W."/>
        </authorList>
    </citation>
    <scope>NUCLEOTIDE SEQUENCE [LARGE SCALE GENOMIC DNA]</scope>
    <source>
        <strain evidence="8 9">CAU 1482</strain>
    </source>
</reference>
<dbReference type="Gene3D" id="3.40.50.1970">
    <property type="match status" value="1"/>
</dbReference>
<dbReference type="Proteomes" id="UP000324738">
    <property type="component" value="Unassembled WGS sequence"/>
</dbReference>
<dbReference type="FunFam" id="3.40.50.1970:FF:000003">
    <property type="entry name" value="Alcohol dehydrogenase, iron-containing"/>
    <property type="match status" value="1"/>
</dbReference>
<evidence type="ECO:0000256" key="1">
    <source>
        <dbReference type="ARBA" id="ARBA00001962"/>
    </source>
</evidence>
<gene>
    <name evidence="8" type="ORF">FPY71_17995</name>
</gene>
<keyword evidence="9" id="KW-1185">Reference proteome</keyword>
<dbReference type="OrthoDB" id="9815791at2"/>
<dbReference type="PANTHER" id="PTHR11496">
    <property type="entry name" value="ALCOHOL DEHYDROGENASE"/>
    <property type="match status" value="1"/>
</dbReference>
<evidence type="ECO:0000256" key="5">
    <source>
        <dbReference type="ARBA" id="ARBA00049243"/>
    </source>
</evidence>
<dbReference type="GO" id="GO:0004022">
    <property type="term" value="F:alcohol dehydrogenase (NAD+) activity"/>
    <property type="evidence" value="ECO:0007669"/>
    <property type="project" value="UniProtKB-EC"/>
</dbReference>
<dbReference type="Gene3D" id="1.20.1090.10">
    <property type="entry name" value="Dehydroquinate synthase-like - alpha domain"/>
    <property type="match status" value="1"/>
</dbReference>
<comment type="cofactor">
    <cofactor evidence="1">
        <name>Fe cation</name>
        <dbReference type="ChEBI" id="CHEBI:24875"/>
    </cofactor>
</comment>
<evidence type="ECO:0000256" key="3">
    <source>
        <dbReference type="ARBA" id="ARBA00023002"/>
    </source>
</evidence>
<dbReference type="PROSITE" id="PS00913">
    <property type="entry name" value="ADH_IRON_1"/>
    <property type="match status" value="1"/>
</dbReference>
<name>A0A5B0DP96_9HYPH</name>
<comment type="caution">
    <text evidence="8">The sequence shown here is derived from an EMBL/GenBank/DDBJ whole genome shotgun (WGS) entry which is preliminary data.</text>
</comment>
<dbReference type="InterPro" id="IPR056798">
    <property type="entry name" value="ADH_Fe_C"/>
</dbReference>
<dbReference type="GO" id="GO:0046872">
    <property type="term" value="F:metal ion binding"/>
    <property type="evidence" value="ECO:0007669"/>
    <property type="project" value="InterPro"/>
</dbReference>
<organism evidence="8 9">
    <name type="scientific">Aureimonas fodinaquatilis</name>
    <dbReference type="NCBI Taxonomy" id="2565783"/>
    <lineage>
        <taxon>Bacteria</taxon>
        <taxon>Pseudomonadati</taxon>
        <taxon>Pseudomonadota</taxon>
        <taxon>Alphaproteobacteria</taxon>
        <taxon>Hyphomicrobiales</taxon>
        <taxon>Aurantimonadaceae</taxon>
        <taxon>Aureimonas</taxon>
    </lineage>
</organism>
<dbReference type="Pfam" id="PF25137">
    <property type="entry name" value="ADH_Fe_C"/>
    <property type="match status" value="1"/>
</dbReference>
<comment type="catalytic activity">
    <reaction evidence="5">
        <text>a primary alcohol + NAD(+) = an aldehyde + NADH + H(+)</text>
        <dbReference type="Rhea" id="RHEA:10736"/>
        <dbReference type="ChEBI" id="CHEBI:15378"/>
        <dbReference type="ChEBI" id="CHEBI:15734"/>
        <dbReference type="ChEBI" id="CHEBI:17478"/>
        <dbReference type="ChEBI" id="CHEBI:57540"/>
        <dbReference type="ChEBI" id="CHEBI:57945"/>
        <dbReference type="EC" id="1.1.1.1"/>
    </reaction>
</comment>
<dbReference type="AlphaFoldDB" id="A0A5B0DP96"/>
<dbReference type="InterPro" id="IPR001670">
    <property type="entry name" value="ADH_Fe/GldA"/>
</dbReference>
<keyword evidence="3" id="KW-0560">Oxidoreductase</keyword>
<evidence type="ECO:0000313" key="9">
    <source>
        <dbReference type="Proteomes" id="UP000324738"/>
    </source>
</evidence>
<keyword evidence="4" id="KW-0520">NAD</keyword>
<feature type="domain" description="Alcohol dehydrogenase iron-type/glycerol dehydrogenase GldA" evidence="6">
    <location>
        <begin position="8"/>
        <end position="175"/>
    </location>
</feature>